<protein>
    <submittedName>
        <fullName evidence="2">Uncharacterized protein</fullName>
    </submittedName>
</protein>
<evidence type="ECO:0000313" key="3">
    <source>
        <dbReference type="Proteomes" id="UP001226084"/>
    </source>
</evidence>
<gene>
    <name evidence="2" type="ORF">QE424_003511</name>
</gene>
<comment type="caution">
    <text evidence="2">The sequence shown here is derived from an EMBL/GenBank/DDBJ whole genome shotgun (WGS) entry which is preliminary data.</text>
</comment>
<sequence>MRRTIQILLLALLALTSVSAFAGEQKTTKKQRKQLEETQVKYDSTMRWGTVEDMLPYLDPAYAKEHPLTDLELRRFEQVKISSYRAGDNVPLPDGRIGRNAEVRVINLNTQSERSVRVKEIWRWDAEGKRWLQASGLPDLWQES</sequence>
<dbReference type="Proteomes" id="UP001226084">
    <property type="component" value="Unassembled WGS sequence"/>
</dbReference>
<name>A0AAP5AKD8_9GAMM</name>
<proteinExistence type="predicted"/>
<feature type="chain" id="PRO_5043020234" evidence="1">
    <location>
        <begin position="23"/>
        <end position="144"/>
    </location>
</feature>
<dbReference type="EMBL" id="JAUTAS010000001">
    <property type="protein sequence ID" value="MDQ1110352.1"/>
    <property type="molecule type" value="Genomic_DNA"/>
</dbReference>
<dbReference type="RefSeq" id="WP_307107718.1">
    <property type="nucleotide sequence ID" value="NZ_JAUTAS010000001.1"/>
</dbReference>
<feature type="signal peptide" evidence="1">
    <location>
        <begin position="1"/>
        <end position="22"/>
    </location>
</feature>
<dbReference type="AlphaFoldDB" id="A0AAP5AKD8"/>
<accession>A0AAP5AKD8</accession>
<reference evidence="2" key="1">
    <citation type="submission" date="2023-07" db="EMBL/GenBank/DDBJ databases">
        <title>Functional and genomic diversity of the sorghum phyllosphere microbiome.</title>
        <authorList>
            <person name="Shade A."/>
        </authorList>
    </citation>
    <scope>NUCLEOTIDE SEQUENCE</scope>
    <source>
        <strain evidence="2">SORGH_AS_0457</strain>
    </source>
</reference>
<keyword evidence="1" id="KW-0732">Signal</keyword>
<evidence type="ECO:0000256" key="1">
    <source>
        <dbReference type="SAM" id="SignalP"/>
    </source>
</evidence>
<evidence type="ECO:0000313" key="2">
    <source>
        <dbReference type="EMBL" id="MDQ1110352.1"/>
    </source>
</evidence>
<organism evidence="2 3">
    <name type="scientific">Stenotrophomonas rhizophila</name>
    <dbReference type="NCBI Taxonomy" id="216778"/>
    <lineage>
        <taxon>Bacteria</taxon>
        <taxon>Pseudomonadati</taxon>
        <taxon>Pseudomonadota</taxon>
        <taxon>Gammaproteobacteria</taxon>
        <taxon>Lysobacterales</taxon>
        <taxon>Lysobacteraceae</taxon>
        <taxon>Stenotrophomonas</taxon>
    </lineage>
</organism>